<proteinExistence type="predicted"/>
<organism evidence="1 2">
    <name type="scientific">Chlorobium limicola (strain DSM 245 / NBRC 103803 / 6330)</name>
    <dbReference type="NCBI Taxonomy" id="290315"/>
    <lineage>
        <taxon>Bacteria</taxon>
        <taxon>Pseudomonadati</taxon>
        <taxon>Chlorobiota</taxon>
        <taxon>Chlorobiia</taxon>
        <taxon>Chlorobiales</taxon>
        <taxon>Chlorobiaceae</taxon>
        <taxon>Chlorobium/Pelodictyon group</taxon>
        <taxon>Chlorobium</taxon>
    </lineage>
</organism>
<reference evidence="1 2" key="1">
    <citation type="submission" date="2008-05" db="EMBL/GenBank/DDBJ databases">
        <title>Complete sequence of Chlorobium limicola DSM 245.</title>
        <authorList>
            <consortium name="US DOE Joint Genome Institute"/>
            <person name="Lucas S."/>
            <person name="Copeland A."/>
            <person name="Lapidus A."/>
            <person name="Glavina del Rio T."/>
            <person name="Dalin E."/>
            <person name="Tice H."/>
            <person name="Bruce D."/>
            <person name="Goodwin L."/>
            <person name="Pitluck S."/>
            <person name="Schmutz J."/>
            <person name="Larimer F."/>
            <person name="Land M."/>
            <person name="Hauser L."/>
            <person name="Kyrpides N."/>
            <person name="Ovchinnikova G."/>
            <person name="Zhao F."/>
            <person name="Li T."/>
            <person name="Liu Z."/>
            <person name="Overmann J."/>
            <person name="Bryant D.A."/>
            <person name="Richardson P."/>
        </authorList>
    </citation>
    <scope>NUCLEOTIDE SEQUENCE [LARGE SCALE GENOMIC DNA]</scope>
    <source>
        <strain evidence="2">DSM 245 / NBRC 103803 / 6330</strain>
    </source>
</reference>
<gene>
    <name evidence="1" type="ordered locus">Clim_1220</name>
</gene>
<evidence type="ECO:0000313" key="1">
    <source>
        <dbReference type="EMBL" id="ACD90287.1"/>
    </source>
</evidence>
<protein>
    <submittedName>
        <fullName evidence="1">Uncharacterized protein</fullName>
    </submittedName>
</protein>
<dbReference type="EMBL" id="CP001097">
    <property type="protein sequence ID" value="ACD90287.1"/>
    <property type="molecule type" value="Genomic_DNA"/>
</dbReference>
<name>B3ECL2_CHLL2</name>
<evidence type="ECO:0000313" key="2">
    <source>
        <dbReference type="Proteomes" id="UP000008841"/>
    </source>
</evidence>
<dbReference type="AlphaFoldDB" id="B3ECL2"/>
<sequence length="64" mass="7501">MIEVLKRGIKIEDCLVGFNDGDILIRYENIKDNYEKDYKLMRSWMKIKVAYDKSDDVLGISLKG</sequence>
<accession>B3ECL2</accession>
<dbReference type="KEGG" id="cli:Clim_1220"/>
<dbReference type="Proteomes" id="UP000008841">
    <property type="component" value="Chromosome"/>
</dbReference>
<dbReference type="HOGENOM" id="CLU_2859532_0_0_10"/>
<dbReference type="RefSeq" id="WP_012466164.1">
    <property type="nucleotide sequence ID" value="NC_010803.1"/>
</dbReference>